<name>A0A239EEB6_9ACTN</name>
<gene>
    <name evidence="1" type="ORF">SAMN04488107_2517</name>
</gene>
<dbReference type="AlphaFoldDB" id="A0A239EEB6"/>
<dbReference type="RefSeq" id="WP_089404237.1">
    <property type="nucleotide sequence ID" value="NZ_FZOH01000004.1"/>
</dbReference>
<evidence type="ECO:0000313" key="1">
    <source>
        <dbReference type="EMBL" id="SNS43015.1"/>
    </source>
</evidence>
<sequence>MPLNTSLAVTRPYSERPDADDRELSAVRLVQALLAAPDLLVTHRNEMLRIALYKYTEARSGKFGLRYRTVAVADTAVPVPVVHEHVRPRQAVVADLCAVGDPVLVPLILSTAVTCLVTDAEHSVLNAVPTSVHGWARYAAAGLKVVDHLTGDVVDPAVEPMMSPVVDLDRLSFLRGGGATPIALLMACRLVNLQTSMAWAGYAAARDSNSPIGDWLKSRIDTGCETGLAPITAAYRLGARIFDTAVLAAASDAMEAVSTGVLGRRQAADQLVRTLERDGARLPRGDAAVLARAALEASCADPVPPLHEVLRRADLRWPRGVGEDADTYSVVDALTNRYREPLLDLALSMYTLRLRGALPVPPPGSVVDWLEQRLPS</sequence>
<dbReference type="EMBL" id="FZOH01000004">
    <property type="protein sequence ID" value="SNS43015.1"/>
    <property type="molecule type" value="Genomic_DNA"/>
</dbReference>
<evidence type="ECO:0000313" key="2">
    <source>
        <dbReference type="Proteomes" id="UP000198386"/>
    </source>
</evidence>
<keyword evidence="2" id="KW-1185">Reference proteome</keyword>
<accession>A0A239EEB6</accession>
<organism evidence="1 2">
    <name type="scientific">Geodermatophilus saharensis</name>
    <dbReference type="NCBI Taxonomy" id="1137994"/>
    <lineage>
        <taxon>Bacteria</taxon>
        <taxon>Bacillati</taxon>
        <taxon>Actinomycetota</taxon>
        <taxon>Actinomycetes</taxon>
        <taxon>Geodermatophilales</taxon>
        <taxon>Geodermatophilaceae</taxon>
        <taxon>Geodermatophilus</taxon>
    </lineage>
</organism>
<dbReference type="Proteomes" id="UP000198386">
    <property type="component" value="Unassembled WGS sequence"/>
</dbReference>
<reference evidence="2" key="1">
    <citation type="submission" date="2017-06" db="EMBL/GenBank/DDBJ databases">
        <authorList>
            <person name="Varghese N."/>
            <person name="Submissions S."/>
        </authorList>
    </citation>
    <scope>NUCLEOTIDE SEQUENCE [LARGE SCALE GENOMIC DNA]</scope>
    <source>
        <strain evidence="2">DSM 45423</strain>
    </source>
</reference>
<proteinExistence type="predicted"/>
<protein>
    <submittedName>
        <fullName evidence="1">Uncharacterized protein</fullName>
    </submittedName>
</protein>